<keyword evidence="2" id="KW-1185">Reference proteome</keyword>
<organism evidence="1 2">
    <name type="scientific">Elioraea tepida</name>
    <dbReference type="NCBI Taxonomy" id="2843330"/>
    <lineage>
        <taxon>Bacteria</taxon>
        <taxon>Pseudomonadati</taxon>
        <taxon>Pseudomonadota</taxon>
        <taxon>Alphaproteobacteria</taxon>
        <taxon>Acetobacterales</taxon>
        <taxon>Elioraeaceae</taxon>
        <taxon>Elioraea</taxon>
    </lineage>
</organism>
<sequence length="182" mass="19514">MTRRILRTLRLDPSDTVVFDRAAEPGEIAVVGSFMFWDVDPAALTGRARQAFRSGFLGLGSFGFSTLVSVGSVTEEERAAAAASLAARLRDQFGAPDDASALAVAEEELAFSEELASGHEPGTVIALSRSVEAEGVRERFRTLRRRGSPQALPVIGLVRSDDAAEERAERVDLVALVRRANG</sequence>
<dbReference type="Pfam" id="PF20115">
    <property type="entry name" value="DUF6505"/>
    <property type="match status" value="1"/>
</dbReference>
<dbReference type="Proteomes" id="UP000694001">
    <property type="component" value="Chromosome"/>
</dbReference>
<dbReference type="InterPro" id="IPR045442">
    <property type="entry name" value="DUF6505"/>
</dbReference>
<protein>
    <submittedName>
        <fullName evidence="1">Uncharacterized protein</fullName>
    </submittedName>
</protein>
<gene>
    <name evidence="1" type="ORF">KO353_06310</name>
</gene>
<proteinExistence type="predicted"/>
<dbReference type="RefSeq" id="WP_218286861.1">
    <property type="nucleotide sequence ID" value="NZ_CP076448.1"/>
</dbReference>
<dbReference type="EMBL" id="CP076448">
    <property type="protein sequence ID" value="QXM25809.1"/>
    <property type="molecule type" value="Genomic_DNA"/>
</dbReference>
<reference evidence="1" key="1">
    <citation type="submission" date="2021-06" db="EMBL/GenBank/DDBJ databases">
        <title>Elioraea tepida, sp. nov., a moderately thermophilic aerobic anoxygenic phototrophic bacterium isolated from an alkaline siliceous hot spring mat community in Yellowstone National Park, WY, USA.</title>
        <authorList>
            <person name="Saini M.K."/>
            <person name="Yoshida S."/>
            <person name="Sebastian A."/>
            <person name="Hirose S."/>
            <person name="Hara E."/>
            <person name="Tamaki H."/>
            <person name="Soulier N.T."/>
            <person name="Albert I."/>
            <person name="Hanada S."/>
            <person name="Bryant D.A."/>
            <person name="Tank M."/>
        </authorList>
    </citation>
    <scope>NUCLEOTIDE SEQUENCE</scope>
    <source>
        <strain evidence="1">MS-P2</strain>
    </source>
</reference>
<dbReference type="KEGG" id="elio:KO353_06310"/>
<accession>A0A975YKI9</accession>
<evidence type="ECO:0000313" key="1">
    <source>
        <dbReference type="EMBL" id="QXM25809.1"/>
    </source>
</evidence>
<dbReference type="AlphaFoldDB" id="A0A975YKI9"/>
<evidence type="ECO:0000313" key="2">
    <source>
        <dbReference type="Proteomes" id="UP000694001"/>
    </source>
</evidence>
<name>A0A975YKI9_9PROT</name>